<feature type="region of interest" description="Disordered" evidence="1">
    <location>
        <begin position="20"/>
        <end position="53"/>
    </location>
</feature>
<keyword evidence="3" id="KW-1185">Reference proteome</keyword>
<accession>A0ABX8ELX7</accession>
<proteinExistence type="predicted"/>
<gene>
    <name evidence="2" type="ORF">ENKNEFLB_03682</name>
</gene>
<evidence type="ECO:0000313" key="3">
    <source>
        <dbReference type="Proteomes" id="UP000679307"/>
    </source>
</evidence>
<protein>
    <submittedName>
        <fullName evidence="2">Uncharacterized protein</fullName>
    </submittedName>
</protein>
<dbReference type="EMBL" id="CP075371">
    <property type="protein sequence ID" value="QVT81274.1"/>
    <property type="molecule type" value="Genomic_DNA"/>
</dbReference>
<name>A0ABX8ELX7_9ACTN</name>
<evidence type="ECO:0000256" key="1">
    <source>
        <dbReference type="SAM" id="MobiDB-lite"/>
    </source>
</evidence>
<dbReference type="Proteomes" id="UP000679307">
    <property type="component" value="Chromosome"/>
</dbReference>
<sequence length="66" mass="6451">MGVSNGGSTTMSAISQIASKFLGGGRRTGTTARPTTGASPRGTTGGSSTDAAIGRGVRGLLGKVRR</sequence>
<organism evidence="2 3">
    <name type="scientific">Nocardioides aquaticus</name>
    <dbReference type="NCBI Taxonomy" id="160826"/>
    <lineage>
        <taxon>Bacteria</taxon>
        <taxon>Bacillati</taxon>
        <taxon>Actinomycetota</taxon>
        <taxon>Actinomycetes</taxon>
        <taxon>Propionibacteriales</taxon>
        <taxon>Nocardioidaceae</taxon>
        <taxon>Nocardioides</taxon>
    </lineage>
</organism>
<evidence type="ECO:0000313" key="2">
    <source>
        <dbReference type="EMBL" id="QVT81274.1"/>
    </source>
</evidence>
<reference evidence="2 3" key="1">
    <citation type="submission" date="2021-05" db="EMBL/GenBank/DDBJ databases">
        <title>Complete genome of Nocardioides aquaticus KCTC 9944T isolated from meromictic and hypersaline Ekho Lake, Antarctica.</title>
        <authorList>
            <person name="Hwang K."/>
            <person name="Kim K.M."/>
            <person name="Choe H."/>
        </authorList>
    </citation>
    <scope>NUCLEOTIDE SEQUENCE [LARGE SCALE GENOMIC DNA]</scope>
    <source>
        <strain evidence="2 3">KCTC 9944</strain>
    </source>
</reference>
<feature type="compositionally biased region" description="Low complexity" evidence="1">
    <location>
        <begin position="28"/>
        <end position="41"/>
    </location>
</feature>